<proteinExistence type="predicted"/>
<dbReference type="AlphaFoldDB" id="A0A0F8YIC7"/>
<name>A0A0F8YIC7_9ZZZZ</name>
<accession>A0A0F8YIC7</accession>
<protein>
    <submittedName>
        <fullName evidence="1">Uncharacterized protein</fullName>
    </submittedName>
</protein>
<gene>
    <name evidence="1" type="ORF">LCGC14_3151510</name>
</gene>
<dbReference type="EMBL" id="LAZR01069387">
    <property type="protein sequence ID" value="KKK47801.1"/>
    <property type="molecule type" value="Genomic_DNA"/>
</dbReference>
<reference evidence="1" key="1">
    <citation type="journal article" date="2015" name="Nature">
        <title>Complex archaea that bridge the gap between prokaryotes and eukaryotes.</title>
        <authorList>
            <person name="Spang A."/>
            <person name="Saw J.H."/>
            <person name="Jorgensen S.L."/>
            <person name="Zaremba-Niedzwiedzka K."/>
            <person name="Martijn J."/>
            <person name="Lind A.E."/>
            <person name="van Eijk R."/>
            <person name="Schleper C."/>
            <person name="Guy L."/>
            <person name="Ettema T.J."/>
        </authorList>
    </citation>
    <scope>NUCLEOTIDE SEQUENCE</scope>
</reference>
<organism evidence="1">
    <name type="scientific">marine sediment metagenome</name>
    <dbReference type="NCBI Taxonomy" id="412755"/>
    <lineage>
        <taxon>unclassified sequences</taxon>
        <taxon>metagenomes</taxon>
        <taxon>ecological metagenomes</taxon>
    </lineage>
</organism>
<sequence length="66" mass="7932">MRDSLFRDMLPLTVTEVIEPFNLEERTFILNERIKEVGKARIERNNRIVAIRKYTRVNRKRTRSAA</sequence>
<comment type="caution">
    <text evidence="1">The sequence shown here is derived from an EMBL/GenBank/DDBJ whole genome shotgun (WGS) entry which is preliminary data.</text>
</comment>
<evidence type="ECO:0000313" key="1">
    <source>
        <dbReference type="EMBL" id="KKK47801.1"/>
    </source>
</evidence>